<dbReference type="Gene3D" id="1.25.40.10">
    <property type="entry name" value="Tetratricopeptide repeat domain"/>
    <property type="match status" value="1"/>
</dbReference>
<keyword evidence="2" id="KW-1185">Reference proteome</keyword>
<dbReference type="RefSeq" id="WP_014201119.1">
    <property type="nucleotide sequence ID" value="NC_016599.1"/>
</dbReference>
<gene>
    <name evidence="1" type="ordered locus">Oweho_0745</name>
</gene>
<dbReference type="AlphaFoldDB" id="G8R1L9"/>
<accession>G8R1L9</accession>
<sequence>MLSKKNQNVFQGFLLALVVMLLSGCATYYQKNLKFQEAFSSGDLEGANKLLDKNEKAAEGRNRLLFFLKKGVVLQMMGQYEESNKYFEQAYIYVEDYRKNYGMEALTLISNPTVKEYPAEDHEKVLIHYYKALNFLKMNRPQEALVEARRLNNKLNALNDRYENRPNRYADDAFAHVLMGIAYEMDNDVNNAFIAYRNAYNTYKQSYTENFGVNAPEQLKQDLMRTAYLNGFIEELQQYESEFGVDYQYQKRGGGELIFFWHNGLGPVKAEWSINFTIVKGDGGVVTLVNEELDLFFTFPIPENGQGGNGFGDLKLIRVAFSKYESRIPVFNQGELVLNGSNTYDLETAEDIDAIARSILQDRMLREIGAAALRLATKQAAEYAARQENQDLGAAISLLNALTEKADTRNWQTLPYSISYSRIPLNVGENKVTLKTKDGKGNQNSTDFIFSADKGETVFHIYHSLESFKLY</sequence>
<evidence type="ECO:0000313" key="2">
    <source>
        <dbReference type="Proteomes" id="UP000005631"/>
    </source>
</evidence>
<dbReference type="PATRIC" id="fig|926562.3.peg.758"/>
<dbReference type="KEGG" id="oho:Oweho_0745"/>
<evidence type="ECO:0000313" key="1">
    <source>
        <dbReference type="EMBL" id="AEV31758.1"/>
    </source>
</evidence>
<dbReference type="Proteomes" id="UP000005631">
    <property type="component" value="Chromosome"/>
</dbReference>
<organism evidence="1 2">
    <name type="scientific">Owenweeksia hongkongensis (strain DSM 17368 / CIP 108786 / JCM 12287 / NRRL B-23963 / UST20020801)</name>
    <dbReference type="NCBI Taxonomy" id="926562"/>
    <lineage>
        <taxon>Bacteria</taxon>
        <taxon>Pseudomonadati</taxon>
        <taxon>Bacteroidota</taxon>
        <taxon>Flavobacteriia</taxon>
        <taxon>Flavobacteriales</taxon>
        <taxon>Owenweeksiaceae</taxon>
        <taxon>Owenweeksia</taxon>
    </lineage>
</organism>
<reference evidence="1 2" key="1">
    <citation type="journal article" date="2012" name="Stand. Genomic Sci.">
        <title>Genome sequence of the orange-pigmented seawater bacterium Owenweeksia hongkongensis type strain (UST20020801(T)).</title>
        <authorList>
            <person name="Riedel T."/>
            <person name="Held B."/>
            <person name="Nolan M."/>
            <person name="Lucas S."/>
            <person name="Lapidus A."/>
            <person name="Tice H."/>
            <person name="Del Rio T.G."/>
            <person name="Cheng J.F."/>
            <person name="Han C."/>
            <person name="Tapia R."/>
            <person name="Goodwin L.A."/>
            <person name="Pitluck S."/>
            <person name="Liolios K."/>
            <person name="Mavromatis K."/>
            <person name="Pagani I."/>
            <person name="Ivanova N."/>
            <person name="Mikhailova N."/>
            <person name="Pati A."/>
            <person name="Chen A."/>
            <person name="Palaniappan K."/>
            <person name="Rohde M."/>
            <person name="Tindall B.J."/>
            <person name="Detter J.C."/>
            <person name="Goker M."/>
            <person name="Woyke T."/>
            <person name="Bristow J."/>
            <person name="Eisen J.A."/>
            <person name="Markowitz V."/>
            <person name="Hugenholtz P."/>
            <person name="Klenk H.P."/>
            <person name="Kyrpides N.C."/>
        </authorList>
    </citation>
    <scope>NUCLEOTIDE SEQUENCE</scope>
    <source>
        <strain evidence="2">DSM 17368 / JCM 12287 / NRRL B-23963</strain>
    </source>
</reference>
<dbReference type="InterPro" id="IPR011990">
    <property type="entry name" value="TPR-like_helical_dom_sf"/>
</dbReference>
<dbReference type="EMBL" id="CP003156">
    <property type="protein sequence ID" value="AEV31758.1"/>
    <property type="molecule type" value="Genomic_DNA"/>
</dbReference>
<protein>
    <recommendedName>
        <fullName evidence="3">Tetratricopeptide repeat protein</fullName>
    </recommendedName>
</protein>
<dbReference type="SUPFAM" id="SSF48452">
    <property type="entry name" value="TPR-like"/>
    <property type="match status" value="1"/>
</dbReference>
<proteinExistence type="predicted"/>
<dbReference type="HOGENOM" id="CLU_035715_3_0_10"/>
<dbReference type="STRING" id="926562.Oweho_0745"/>
<name>G8R1L9_OWEHD</name>
<dbReference type="eggNOG" id="COG3014">
    <property type="taxonomic scope" value="Bacteria"/>
</dbReference>
<evidence type="ECO:0008006" key="3">
    <source>
        <dbReference type="Google" id="ProtNLM"/>
    </source>
</evidence>
<dbReference type="PROSITE" id="PS51257">
    <property type="entry name" value="PROKAR_LIPOPROTEIN"/>
    <property type="match status" value="1"/>
</dbReference>